<proteinExistence type="predicted"/>
<dbReference type="GeneID" id="94545884"/>
<organism evidence="1 2">
    <name type="scientific">Weissella soli</name>
    <dbReference type="NCBI Taxonomy" id="155866"/>
    <lineage>
        <taxon>Bacteria</taxon>
        <taxon>Bacillati</taxon>
        <taxon>Bacillota</taxon>
        <taxon>Bacilli</taxon>
        <taxon>Lactobacillales</taxon>
        <taxon>Lactobacillaceae</taxon>
        <taxon>Weissella</taxon>
    </lineage>
</organism>
<gene>
    <name evidence="1" type="ORF">DFP99_0309</name>
</gene>
<dbReference type="EMBL" id="QRAS01000001">
    <property type="protein sequence ID" value="RDL11890.1"/>
    <property type="molecule type" value="Genomic_DNA"/>
</dbReference>
<comment type="caution">
    <text evidence="1">The sequence shown here is derived from an EMBL/GenBank/DDBJ whole genome shotgun (WGS) entry which is preliminary data.</text>
</comment>
<evidence type="ECO:0000313" key="2">
    <source>
        <dbReference type="Proteomes" id="UP000254912"/>
    </source>
</evidence>
<name>A0A288QMC9_9LACO</name>
<dbReference type="AlphaFoldDB" id="A0A288QMC9"/>
<protein>
    <submittedName>
        <fullName evidence="1">Uncharacterized protein</fullName>
    </submittedName>
</protein>
<dbReference type="KEGG" id="wso:WSWS_00679"/>
<dbReference type="RefSeq" id="WP_114981102.1">
    <property type="nucleotide sequence ID" value="NZ_BJYO01000002.1"/>
</dbReference>
<evidence type="ECO:0000313" key="1">
    <source>
        <dbReference type="EMBL" id="RDL11890.1"/>
    </source>
</evidence>
<reference evidence="1 2" key="1">
    <citation type="submission" date="2018-07" db="EMBL/GenBank/DDBJ databases">
        <title>Genomic Encyclopedia of Type Strains, Phase III (KMG-III): the genomes of soil and plant-associated and newly described type strains.</title>
        <authorList>
            <person name="Whitman W."/>
        </authorList>
    </citation>
    <scope>NUCLEOTIDE SEQUENCE [LARGE SCALE GENOMIC DNA]</scope>
    <source>
        <strain evidence="1 2">CECT 7031</strain>
    </source>
</reference>
<dbReference type="Proteomes" id="UP000254912">
    <property type="component" value="Unassembled WGS sequence"/>
</dbReference>
<sequence length="86" mass="9722">MPTVIEKMKQLFQTTKADLTRLTTAQKHVKQSVTDLQATLPVIQDVLDALQVGTEKMNFKNAPRLARIKERQAYITEALAALKKRS</sequence>
<keyword evidence="2" id="KW-1185">Reference proteome</keyword>
<accession>A0A288QMC9</accession>